<keyword evidence="3" id="KW-1185">Reference proteome</keyword>
<dbReference type="Gramene" id="Os04t0181901-00">
    <property type="protein sequence ID" value="Os04t0181901-00"/>
    <property type="gene ID" value="Os04g0181901"/>
</dbReference>
<feature type="compositionally biased region" description="Pro residues" evidence="1">
    <location>
        <begin position="91"/>
        <end position="111"/>
    </location>
</feature>
<sequence>MGDISSKPHEKSGIAYCPFSPSQPTVSAFFLPLEFSSRRGDSTLPSKPFTMSATYDREAEHRALNATLSGVHGLVASGVTAVPSIFRVPDPEPPPPPPSSSQESPPLPPSIPVVDLGGTGGDREAVVVTIRRAAVEWAFL</sequence>
<dbReference type="AlphaFoldDB" id="A0A0P0W792"/>
<organism evidence="2 3">
    <name type="scientific">Oryza sativa subsp. japonica</name>
    <name type="common">Rice</name>
    <dbReference type="NCBI Taxonomy" id="39947"/>
    <lineage>
        <taxon>Eukaryota</taxon>
        <taxon>Viridiplantae</taxon>
        <taxon>Streptophyta</taxon>
        <taxon>Embryophyta</taxon>
        <taxon>Tracheophyta</taxon>
        <taxon>Spermatophyta</taxon>
        <taxon>Magnoliopsida</taxon>
        <taxon>Liliopsida</taxon>
        <taxon>Poales</taxon>
        <taxon>Poaceae</taxon>
        <taxon>BOP clade</taxon>
        <taxon>Oryzoideae</taxon>
        <taxon>Oryzeae</taxon>
        <taxon>Oryzinae</taxon>
        <taxon>Oryza</taxon>
        <taxon>Oryza sativa</taxon>
    </lineage>
</organism>
<evidence type="ECO:0000313" key="3">
    <source>
        <dbReference type="Proteomes" id="UP000059680"/>
    </source>
</evidence>
<dbReference type="InParanoid" id="A0A0P0W792"/>
<gene>
    <name evidence="2" type="ordered locus">Os04g0181901</name>
    <name evidence="2" type="ORF">OSNPB_040181901</name>
</gene>
<protein>
    <submittedName>
        <fullName evidence="2">Os04g0181901 protein</fullName>
    </submittedName>
</protein>
<dbReference type="STRING" id="39947.A0A0P0W792"/>
<dbReference type="OMA" id="GIAYCPF"/>
<accession>A0A0P0W792</accession>
<name>A0A0P0W792_ORYSJ</name>
<dbReference type="Proteomes" id="UP000059680">
    <property type="component" value="Chromosome 4"/>
</dbReference>
<dbReference type="PaxDb" id="39947-A0A0P0W792"/>
<dbReference type="InterPro" id="IPR027443">
    <property type="entry name" value="IPNS-like_sf"/>
</dbReference>
<dbReference type="SUPFAM" id="SSF51197">
    <property type="entry name" value="Clavaminate synthase-like"/>
    <property type="match status" value="1"/>
</dbReference>
<reference evidence="2 3" key="3">
    <citation type="journal article" date="2013" name="Rice">
        <title>Improvement of the Oryza sativa Nipponbare reference genome using next generation sequence and optical map data.</title>
        <authorList>
            <person name="Kawahara Y."/>
            <person name="de la Bastide M."/>
            <person name="Hamilton J.P."/>
            <person name="Kanamori H."/>
            <person name="McCombie W.R."/>
            <person name="Ouyang S."/>
            <person name="Schwartz D.C."/>
            <person name="Tanaka T."/>
            <person name="Wu J."/>
            <person name="Zhou S."/>
            <person name="Childs K.L."/>
            <person name="Davidson R.M."/>
            <person name="Lin H."/>
            <person name="Quesada-Ocampo L."/>
            <person name="Vaillancourt B."/>
            <person name="Sakai H."/>
            <person name="Lee S.S."/>
            <person name="Kim J."/>
            <person name="Numa H."/>
            <person name="Itoh T."/>
            <person name="Buell C.R."/>
            <person name="Matsumoto T."/>
        </authorList>
    </citation>
    <scope>NUCLEOTIDE SEQUENCE [LARGE SCALE GENOMIC DNA]</scope>
    <source>
        <strain evidence="3">cv. Nipponbare</strain>
    </source>
</reference>
<dbReference type="Gene3D" id="2.60.120.330">
    <property type="entry name" value="B-lactam Antibiotic, Isopenicillin N Synthase, Chain"/>
    <property type="match status" value="1"/>
</dbReference>
<dbReference type="FunCoup" id="A0A0P0W792">
    <property type="interactions" value="1"/>
</dbReference>
<reference evidence="3" key="1">
    <citation type="journal article" date="2005" name="Nature">
        <title>The map-based sequence of the rice genome.</title>
        <authorList>
            <consortium name="International rice genome sequencing project (IRGSP)"/>
            <person name="Matsumoto T."/>
            <person name="Wu J."/>
            <person name="Kanamori H."/>
            <person name="Katayose Y."/>
            <person name="Fujisawa M."/>
            <person name="Namiki N."/>
            <person name="Mizuno H."/>
            <person name="Yamamoto K."/>
            <person name="Antonio B.A."/>
            <person name="Baba T."/>
            <person name="Sakata K."/>
            <person name="Nagamura Y."/>
            <person name="Aoki H."/>
            <person name="Arikawa K."/>
            <person name="Arita K."/>
            <person name="Bito T."/>
            <person name="Chiden Y."/>
            <person name="Fujitsuka N."/>
            <person name="Fukunaka R."/>
            <person name="Hamada M."/>
            <person name="Harada C."/>
            <person name="Hayashi A."/>
            <person name="Hijishita S."/>
            <person name="Honda M."/>
            <person name="Hosokawa S."/>
            <person name="Ichikawa Y."/>
            <person name="Idonuma A."/>
            <person name="Iijima M."/>
            <person name="Ikeda M."/>
            <person name="Ikeno M."/>
            <person name="Ito K."/>
            <person name="Ito S."/>
            <person name="Ito T."/>
            <person name="Ito Y."/>
            <person name="Ito Y."/>
            <person name="Iwabuchi A."/>
            <person name="Kamiya K."/>
            <person name="Karasawa W."/>
            <person name="Kurita K."/>
            <person name="Katagiri S."/>
            <person name="Kikuta A."/>
            <person name="Kobayashi H."/>
            <person name="Kobayashi N."/>
            <person name="Machita K."/>
            <person name="Maehara T."/>
            <person name="Masukawa M."/>
            <person name="Mizubayashi T."/>
            <person name="Mukai Y."/>
            <person name="Nagasaki H."/>
            <person name="Nagata Y."/>
            <person name="Naito S."/>
            <person name="Nakashima M."/>
            <person name="Nakama Y."/>
            <person name="Nakamichi Y."/>
            <person name="Nakamura M."/>
            <person name="Meguro A."/>
            <person name="Negishi M."/>
            <person name="Ohta I."/>
            <person name="Ohta T."/>
            <person name="Okamoto M."/>
            <person name="Ono N."/>
            <person name="Saji S."/>
            <person name="Sakaguchi M."/>
            <person name="Sakai K."/>
            <person name="Shibata M."/>
            <person name="Shimokawa T."/>
            <person name="Song J."/>
            <person name="Takazaki Y."/>
            <person name="Terasawa K."/>
            <person name="Tsugane M."/>
            <person name="Tsuji K."/>
            <person name="Ueda S."/>
            <person name="Waki K."/>
            <person name="Yamagata H."/>
            <person name="Yamamoto M."/>
            <person name="Yamamoto S."/>
            <person name="Yamane H."/>
            <person name="Yoshiki S."/>
            <person name="Yoshihara R."/>
            <person name="Yukawa K."/>
            <person name="Zhong H."/>
            <person name="Yano M."/>
            <person name="Yuan Q."/>
            <person name="Ouyang S."/>
            <person name="Liu J."/>
            <person name="Jones K.M."/>
            <person name="Gansberger K."/>
            <person name="Moffat K."/>
            <person name="Hill J."/>
            <person name="Bera J."/>
            <person name="Fadrosh D."/>
            <person name="Jin S."/>
            <person name="Johri S."/>
            <person name="Kim M."/>
            <person name="Overton L."/>
            <person name="Reardon M."/>
            <person name="Tsitrin T."/>
            <person name="Vuong H."/>
            <person name="Weaver B."/>
            <person name="Ciecko A."/>
            <person name="Tallon L."/>
            <person name="Jackson J."/>
            <person name="Pai G."/>
            <person name="Aken S.V."/>
            <person name="Utterback T."/>
            <person name="Reidmuller S."/>
            <person name="Feldblyum T."/>
            <person name="Hsiao J."/>
            <person name="Zismann V."/>
            <person name="Iobst S."/>
            <person name="de Vazeille A.R."/>
            <person name="Buell C.R."/>
            <person name="Ying K."/>
            <person name="Li Y."/>
            <person name="Lu T."/>
            <person name="Huang Y."/>
            <person name="Zhao Q."/>
            <person name="Feng Q."/>
            <person name="Zhang L."/>
            <person name="Zhu J."/>
            <person name="Weng Q."/>
            <person name="Mu J."/>
            <person name="Lu Y."/>
            <person name="Fan D."/>
            <person name="Liu Y."/>
            <person name="Guan J."/>
            <person name="Zhang Y."/>
            <person name="Yu S."/>
            <person name="Liu X."/>
            <person name="Zhang Y."/>
            <person name="Hong G."/>
            <person name="Han B."/>
            <person name="Choisne N."/>
            <person name="Demange N."/>
            <person name="Orjeda G."/>
            <person name="Samain S."/>
            <person name="Cattolico L."/>
            <person name="Pelletier E."/>
            <person name="Couloux A."/>
            <person name="Segurens B."/>
            <person name="Wincker P."/>
            <person name="D'Hont A."/>
            <person name="Scarpelli C."/>
            <person name="Weissenbach J."/>
            <person name="Salanoubat M."/>
            <person name="Quetier F."/>
            <person name="Yu Y."/>
            <person name="Kim H.R."/>
            <person name="Rambo T."/>
            <person name="Currie J."/>
            <person name="Collura K."/>
            <person name="Luo M."/>
            <person name="Yang T."/>
            <person name="Ammiraju J.S.S."/>
            <person name="Engler F."/>
            <person name="Soderlund C."/>
            <person name="Wing R.A."/>
            <person name="Palmer L.E."/>
            <person name="de la Bastide M."/>
            <person name="Spiegel L."/>
            <person name="Nascimento L."/>
            <person name="Zutavern T."/>
            <person name="O'Shaughnessy A."/>
            <person name="Dike S."/>
            <person name="Dedhia N."/>
            <person name="Preston R."/>
            <person name="Balija V."/>
            <person name="McCombie W.R."/>
            <person name="Chow T."/>
            <person name="Chen H."/>
            <person name="Chung M."/>
            <person name="Chen C."/>
            <person name="Shaw J."/>
            <person name="Wu H."/>
            <person name="Hsiao K."/>
            <person name="Chao Y."/>
            <person name="Chu M."/>
            <person name="Cheng C."/>
            <person name="Hour A."/>
            <person name="Lee P."/>
            <person name="Lin S."/>
            <person name="Lin Y."/>
            <person name="Liou J."/>
            <person name="Liu S."/>
            <person name="Hsing Y."/>
            <person name="Raghuvanshi S."/>
            <person name="Mohanty A."/>
            <person name="Bharti A.K."/>
            <person name="Gaur A."/>
            <person name="Gupta V."/>
            <person name="Kumar D."/>
            <person name="Ravi V."/>
            <person name="Vij S."/>
            <person name="Kapur A."/>
            <person name="Khurana P."/>
            <person name="Khurana P."/>
            <person name="Khurana J.P."/>
            <person name="Tyagi A.K."/>
            <person name="Gaikwad K."/>
            <person name="Singh A."/>
            <person name="Dalal V."/>
            <person name="Srivastava S."/>
            <person name="Dixit A."/>
            <person name="Pal A.K."/>
            <person name="Ghazi I.A."/>
            <person name="Yadav M."/>
            <person name="Pandit A."/>
            <person name="Bhargava A."/>
            <person name="Sureshbabu K."/>
            <person name="Batra K."/>
            <person name="Sharma T.R."/>
            <person name="Mohapatra T."/>
            <person name="Singh N.K."/>
            <person name="Messing J."/>
            <person name="Nelson A.B."/>
            <person name="Fuks G."/>
            <person name="Kavchok S."/>
            <person name="Keizer G."/>
            <person name="Linton E."/>
            <person name="Llaca V."/>
            <person name="Song R."/>
            <person name="Tanyolac B."/>
            <person name="Young S."/>
            <person name="Ho-Il K."/>
            <person name="Hahn J.H."/>
            <person name="Sangsakoo G."/>
            <person name="Vanavichit A."/>
            <person name="de Mattos Luiz.A.T."/>
            <person name="Zimmer P.D."/>
            <person name="Malone G."/>
            <person name="Dellagostin O."/>
            <person name="de Oliveira A.C."/>
            <person name="Bevan M."/>
            <person name="Bancroft I."/>
            <person name="Minx P."/>
            <person name="Cordum H."/>
            <person name="Wilson R."/>
            <person name="Cheng Z."/>
            <person name="Jin W."/>
            <person name="Jiang J."/>
            <person name="Leong S.A."/>
            <person name="Iwama H."/>
            <person name="Gojobori T."/>
            <person name="Itoh T."/>
            <person name="Niimura Y."/>
            <person name="Fujii Y."/>
            <person name="Habara T."/>
            <person name="Sakai H."/>
            <person name="Sato Y."/>
            <person name="Wilson G."/>
            <person name="Kumar K."/>
            <person name="McCouch S."/>
            <person name="Juretic N."/>
            <person name="Hoen D."/>
            <person name="Wright S."/>
            <person name="Bruskiewich R."/>
            <person name="Bureau T."/>
            <person name="Miyao A."/>
            <person name="Hirochika H."/>
            <person name="Nishikawa T."/>
            <person name="Kadowaki K."/>
            <person name="Sugiura M."/>
            <person name="Burr B."/>
            <person name="Sasaki T."/>
        </authorList>
    </citation>
    <scope>NUCLEOTIDE SEQUENCE [LARGE SCALE GENOMIC DNA]</scope>
    <source>
        <strain evidence="3">cv. Nipponbare</strain>
    </source>
</reference>
<feature type="region of interest" description="Disordered" evidence="1">
    <location>
        <begin position="85"/>
        <end position="120"/>
    </location>
</feature>
<evidence type="ECO:0000313" key="2">
    <source>
        <dbReference type="EMBL" id="BAS87962.1"/>
    </source>
</evidence>
<dbReference type="EMBL" id="AP014960">
    <property type="protein sequence ID" value="BAS87962.1"/>
    <property type="molecule type" value="Genomic_DNA"/>
</dbReference>
<proteinExistence type="predicted"/>
<reference evidence="2 3" key="2">
    <citation type="journal article" date="2013" name="Plant Cell Physiol.">
        <title>Rice Annotation Project Database (RAP-DB): an integrative and interactive database for rice genomics.</title>
        <authorList>
            <person name="Sakai H."/>
            <person name="Lee S.S."/>
            <person name="Tanaka T."/>
            <person name="Numa H."/>
            <person name="Kim J."/>
            <person name="Kawahara Y."/>
            <person name="Wakimoto H."/>
            <person name="Yang C.C."/>
            <person name="Iwamoto M."/>
            <person name="Abe T."/>
            <person name="Yamada Y."/>
            <person name="Muto A."/>
            <person name="Inokuchi H."/>
            <person name="Ikemura T."/>
            <person name="Matsumoto T."/>
            <person name="Sasaki T."/>
            <person name="Itoh T."/>
        </authorList>
    </citation>
    <scope>NUCLEOTIDE SEQUENCE [LARGE SCALE GENOMIC DNA]</scope>
    <source>
        <strain evidence="3">cv. Nipponbare</strain>
    </source>
</reference>
<evidence type="ECO:0000256" key="1">
    <source>
        <dbReference type="SAM" id="MobiDB-lite"/>
    </source>
</evidence>